<reference evidence="3" key="2">
    <citation type="submission" date="2023-06" db="EMBL/GenBank/DDBJ databases">
        <authorList>
            <consortium name="Lawrence Berkeley National Laboratory"/>
            <person name="Haridas S."/>
            <person name="Hensen N."/>
            <person name="Bonometti L."/>
            <person name="Westerberg I."/>
            <person name="Brannstrom I.O."/>
            <person name="Guillou S."/>
            <person name="Cros-Aarteil S."/>
            <person name="Calhoun S."/>
            <person name="Kuo A."/>
            <person name="Mondo S."/>
            <person name="Pangilinan J."/>
            <person name="Riley R."/>
            <person name="Labutti K."/>
            <person name="Andreopoulos B."/>
            <person name="Lipzen A."/>
            <person name="Chen C."/>
            <person name="Yanf M."/>
            <person name="Daum C."/>
            <person name="Ng V."/>
            <person name="Clum A."/>
            <person name="Steindorff A."/>
            <person name="Ohm R."/>
            <person name="Martin F."/>
            <person name="Silar P."/>
            <person name="Natvig D."/>
            <person name="Lalanne C."/>
            <person name="Gautier V."/>
            <person name="Ament-Velasquez S.L."/>
            <person name="Kruys A."/>
            <person name="Hutchinson M.I."/>
            <person name="Powell A.J."/>
            <person name="Barry K."/>
            <person name="Miller A.N."/>
            <person name="Grigoriev I.V."/>
            <person name="Debuchy R."/>
            <person name="Gladieux P."/>
            <person name="Thoren M.H."/>
            <person name="Johannesson H."/>
        </authorList>
    </citation>
    <scope>NUCLEOTIDE SEQUENCE</scope>
    <source>
        <strain evidence="3">CBS 958.72</strain>
    </source>
</reference>
<keyword evidence="4" id="KW-1185">Reference proteome</keyword>
<evidence type="ECO:0000313" key="3">
    <source>
        <dbReference type="EMBL" id="KAK3382625.1"/>
    </source>
</evidence>
<organism evidence="3 4">
    <name type="scientific">Lasiosphaeria ovina</name>
    <dbReference type="NCBI Taxonomy" id="92902"/>
    <lineage>
        <taxon>Eukaryota</taxon>
        <taxon>Fungi</taxon>
        <taxon>Dikarya</taxon>
        <taxon>Ascomycota</taxon>
        <taxon>Pezizomycotina</taxon>
        <taxon>Sordariomycetes</taxon>
        <taxon>Sordariomycetidae</taxon>
        <taxon>Sordariales</taxon>
        <taxon>Lasiosphaeriaceae</taxon>
        <taxon>Lasiosphaeria</taxon>
    </lineage>
</organism>
<reference evidence="3" key="1">
    <citation type="journal article" date="2023" name="Mol. Phylogenet. Evol.">
        <title>Genome-scale phylogeny and comparative genomics of the fungal order Sordariales.</title>
        <authorList>
            <person name="Hensen N."/>
            <person name="Bonometti L."/>
            <person name="Westerberg I."/>
            <person name="Brannstrom I.O."/>
            <person name="Guillou S."/>
            <person name="Cros-Aarteil S."/>
            <person name="Calhoun S."/>
            <person name="Haridas S."/>
            <person name="Kuo A."/>
            <person name="Mondo S."/>
            <person name="Pangilinan J."/>
            <person name="Riley R."/>
            <person name="LaButti K."/>
            <person name="Andreopoulos B."/>
            <person name="Lipzen A."/>
            <person name="Chen C."/>
            <person name="Yan M."/>
            <person name="Daum C."/>
            <person name="Ng V."/>
            <person name="Clum A."/>
            <person name="Steindorff A."/>
            <person name="Ohm R.A."/>
            <person name="Martin F."/>
            <person name="Silar P."/>
            <person name="Natvig D.O."/>
            <person name="Lalanne C."/>
            <person name="Gautier V."/>
            <person name="Ament-Velasquez S.L."/>
            <person name="Kruys A."/>
            <person name="Hutchinson M.I."/>
            <person name="Powell A.J."/>
            <person name="Barry K."/>
            <person name="Miller A.N."/>
            <person name="Grigoriev I.V."/>
            <person name="Debuchy R."/>
            <person name="Gladieux P."/>
            <person name="Hiltunen Thoren M."/>
            <person name="Johannesson H."/>
        </authorList>
    </citation>
    <scope>NUCLEOTIDE SEQUENCE</scope>
    <source>
        <strain evidence="3">CBS 958.72</strain>
    </source>
</reference>
<comment type="caution">
    <text evidence="3">The sequence shown here is derived from an EMBL/GenBank/DDBJ whole genome shotgun (WGS) entry which is preliminary data.</text>
</comment>
<feature type="region of interest" description="Disordered" evidence="1">
    <location>
        <begin position="227"/>
        <end position="268"/>
    </location>
</feature>
<feature type="chain" id="PRO_5042245858" evidence="2">
    <location>
        <begin position="29"/>
        <end position="295"/>
    </location>
</feature>
<keyword evidence="2" id="KW-0732">Signal</keyword>
<sequence>MGQRHNFRALALPGLRLMALHRAAVVLAEEEPFATTLFQIGTHPATLAASVVGASPDPKDTAREFPGSVITYAVDCVNDDAVCRSRFTGYPAQMVHMQGSVWGGTWDDLGLKTTFDCALGGTPGRTDLAADCAFTALFPGDSRGPVTTTTHLSGCAVQWRFVVVSVTAGRDKLPANERPTGTAPRPGAAELDAFLTAELSSMGCPDVTAPSRETTTRPSVFTWTHAQTAPTTTAPSTAPVTAAPSSSTPPLESTSTATTTSFGARRAGPGRAATASAAITAAAVLAALCFGGSVP</sequence>
<evidence type="ECO:0000256" key="2">
    <source>
        <dbReference type="SAM" id="SignalP"/>
    </source>
</evidence>
<dbReference type="EMBL" id="JAULSN010000001">
    <property type="protein sequence ID" value="KAK3382625.1"/>
    <property type="molecule type" value="Genomic_DNA"/>
</dbReference>
<evidence type="ECO:0000256" key="1">
    <source>
        <dbReference type="SAM" id="MobiDB-lite"/>
    </source>
</evidence>
<dbReference type="AlphaFoldDB" id="A0AAE0NJI8"/>
<gene>
    <name evidence="3" type="ORF">B0T24DRAFT_686737</name>
</gene>
<protein>
    <submittedName>
        <fullName evidence="3">Uncharacterized protein</fullName>
    </submittedName>
</protein>
<name>A0AAE0NJI8_9PEZI</name>
<evidence type="ECO:0000313" key="4">
    <source>
        <dbReference type="Proteomes" id="UP001287356"/>
    </source>
</evidence>
<accession>A0AAE0NJI8</accession>
<feature type="signal peptide" evidence="2">
    <location>
        <begin position="1"/>
        <end position="28"/>
    </location>
</feature>
<dbReference type="Proteomes" id="UP001287356">
    <property type="component" value="Unassembled WGS sequence"/>
</dbReference>
<proteinExistence type="predicted"/>